<comment type="caution">
    <text evidence="3">The sequence shown here is derived from an EMBL/GenBank/DDBJ whole genome shotgun (WGS) entry which is preliminary data.</text>
</comment>
<dbReference type="InterPro" id="IPR004353">
    <property type="entry name" value="Mon1"/>
</dbReference>
<dbReference type="PRINTS" id="PR01546">
    <property type="entry name" value="YEAST73DUF"/>
</dbReference>
<dbReference type="Pfam" id="PF19036">
    <property type="entry name" value="Fuz_longin_1"/>
    <property type="match status" value="1"/>
</dbReference>
<comment type="similarity">
    <text evidence="1">Belongs to the MON1/SAND family.</text>
</comment>
<dbReference type="GO" id="GO:0016192">
    <property type="term" value="P:vesicle-mediated transport"/>
    <property type="evidence" value="ECO:0007669"/>
    <property type="project" value="InterPro"/>
</dbReference>
<evidence type="ECO:0000313" key="3">
    <source>
        <dbReference type="EMBL" id="RWS26753.1"/>
    </source>
</evidence>
<accession>A0A443SGU5</accession>
<protein>
    <recommendedName>
        <fullName evidence="1">Vacuolar fusion protein MON1 homolog</fullName>
    </recommendedName>
</protein>
<evidence type="ECO:0000259" key="2">
    <source>
        <dbReference type="Pfam" id="PF19036"/>
    </source>
</evidence>
<dbReference type="Proteomes" id="UP000288716">
    <property type="component" value="Unassembled WGS sequence"/>
</dbReference>
<dbReference type="EMBL" id="NCKV01002501">
    <property type="protein sequence ID" value="RWS26753.1"/>
    <property type="molecule type" value="Genomic_DNA"/>
</dbReference>
<gene>
    <name evidence="3" type="ORF">B4U80_03751</name>
</gene>
<organism evidence="3 4">
    <name type="scientific">Leptotrombidium deliense</name>
    <dbReference type="NCBI Taxonomy" id="299467"/>
    <lineage>
        <taxon>Eukaryota</taxon>
        <taxon>Metazoa</taxon>
        <taxon>Ecdysozoa</taxon>
        <taxon>Arthropoda</taxon>
        <taxon>Chelicerata</taxon>
        <taxon>Arachnida</taxon>
        <taxon>Acari</taxon>
        <taxon>Acariformes</taxon>
        <taxon>Trombidiformes</taxon>
        <taxon>Prostigmata</taxon>
        <taxon>Anystina</taxon>
        <taxon>Parasitengona</taxon>
        <taxon>Trombiculoidea</taxon>
        <taxon>Trombiculidae</taxon>
        <taxon>Leptotrombidium</taxon>
    </lineage>
</organism>
<comment type="function">
    <text evidence="1">Plays an important role in membrane trafficking through the secretory apparatus.</text>
</comment>
<name>A0A443SGU5_9ACAR</name>
<feature type="domain" description="FUZ/MON1/HPS1 first Longin" evidence="2">
    <location>
        <begin position="24"/>
        <end position="142"/>
    </location>
</feature>
<dbReference type="InterPro" id="IPR043972">
    <property type="entry name" value="FUZ/MON1/HPS1_longin_1"/>
</dbReference>
<reference evidence="3 4" key="1">
    <citation type="journal article" date="2018" name="Gigascience">
        <title>Genomes of trombidid mites reveal novel predicted allergens and laterally-transferred genes associated with secondary metabolism.</title>
        <authorList>
            <person name="Dong X."/>
            <person name="Chaisiri K."/>
            <person name="Xia D."/>
            <person name="Armstrong S.D."/>
            <person name="Fang Y."/>
            <person name="Donnelly M.J."/>
            <person name="Kadowaki T."/>
            <person name="McGarry J.W."/>
            <person name="Darby A.C."/>
            <person name="Makepeace B.L."/>
        </authorList>
    </citation>
    <scope>NUCLEOTIDE SEQUENCE [LARGE SCALE GENOMIC DNA]</scope>
    <source>
        <strain evidence="3">UoL-UT</strain>
    </source>
</reference>
<dbReference type="OrthoDB" id="272411at2759"/>
<evidence type="ECO:0000313" key="4">
    <source>
        <dbReference type="Proteomes" id="UP000288716"/>
    </source>
</evidence>
<proteinExistence type="inferred from homology"/>
<evidence type="ECO:0000256" key="1">
    <source>
        <dbReference type="RuleBase" id="RU367048"/>
    </source>
</evidence>
<keyword evidence="4" id="KW-1185">Reference proteome</keyword>
<dbReference type="PANTHER" id="PTHR13027:SF7">
    <property type="entry name" value="VACUOLAR FUSION PROTEIN MON1 HOMOLOG"/>
    <property type="match status" value="1"/>
</dbReference>
<dbReference type="STRING" id="299467.A0A443SGU5"/>
<dbReference type="GO" id="GO:0006623">
    <property type="term" value="P:protein targeting to vacuole"/>
    <property type="evidence" value="ECO:0007669"/>
    <property type="project" value="UniProtKB-UniRule"/>
</dbReference>
<dbReference type="VEuPathDB" id="VectorBase:LDEU005287"/>
<dbReference type="AlphaFoldDB" id="A0A443SGU5"/>
<dbReference type="PANTHER" id="PTHR13027">
    <property type="entry name" value="SAND PROTEIN-RELATED"/>
    <property type="match status" value="1"/>
</dbReference>
<sequence>METCEKKSEKKTLCNNESRFPFELFILSESGKPIYSWNRRDDVITLLPVCQVLINYFHDTQCDTLRFIITKNGTRITFATKPPLIFVVVTHHLSGIDPQLVINQMHSQVISIVTAPTVKKVFEQSPTYDLRRLLTGSEKLFDFLIENGLMLMSSRREVNAVECFLSSGVASIANHSRSNAVVANSTSSFFQPKHRSHIRAMIPVQILSTSIRDSITSICDITECDQNSLNTSNHPTTKLITLETEQD</sequence>
<dbReference type="GO" id="GO:0035658">
    <property type="term" value="C:Mon1-Ccz1 complex"/>
    <property type="evidence" value="ECO:0007669"/>
    <property type="project" value="TreeGrafter"/>
</dbReference>